<dbReference type="SUPFAM" id="SSF51338">
    <property type="entry name" value="Composite domain of metallo-dependent hydrolases"/>
    <property type="match status" value="1"/>
</dbReference>
<reference evidence="2 3" key="1">
    <citation type="submission" date="2018-07" db="EMBL/GenBank/DDBJ databases">
        <title>Arthrobacter sp. nov., isolated from raw cow's milk with high bacterial count.</title>
        <authorList>
            <person name="Hahne J."/>
            <person name="Isele D."/>
            <person name="Lipski A."/>
        </authorList>
    </citation>
    <scope>NUCLEOTIDE SEQUENCE [LARGE SCALE GENOMIC DNA]</scope>
    <source>
        <strain evidence="2 3">JZ R-35</strain>
    </source>
</reference>
<dbReference type="GO" id="GO:0016810">
    <property type="term" value="F:hydrolase activity, acting on carbon-nitrogen (but not peptide) bonds"/>
    <property type="evidence" value="ECO:0007669"/>
    <property type="project" value="InterPro"/>
</dbReference>
<name>A0A399JAN8_9MICC</name>
<keyword evidence="2" id="KW-0378">Hydrolase</keyword>
<dbReference type="Gene3D" id="2.30.40.10">
    <property type="entry name" value="Urease, subunit C, domain 1"/>
    <property type="match status" value="1"/>
</dbReference>
<dbReference type="PANTHER" id="PTHR22642:SF2">
    <property type="entry name" value="PROTEIN LONG AFTER FAR-RED 3"/>
    <property type="match status" value="1"/>
</dbReference>
<dbReference type="SUPFAM" id="SSF51556">
    <property type="entry name" value="Metallo-dependent hydrolases"/>
    <property type="match status" value="1"/>
</dbReference>
<dbReference type="InterPro" id="IPR032466">
    <property type="entry name" value="Metal_Hydrolase"/>
</dbReference>
<dbReference type="AlphaFoldDB" id="A0A399JAN8"/>
<dbReference type="RefSeq" id="WP_119425636.1">
    <property type="nucleotide sequence ID" value="NZ_QQXK01000031.1"/>
</dbReference>
<evidence type="ECO:0000313" key="2">
    <source>
        <dbReference type="EMBL" id="RII41269.1"/>
    </source>
</evidence>
<keyword evidence="3" id="KW-1185">Reference proteome</keyword>
<dbReference type="PANTHER" id="PTHR22642">
    <property type="entry name" value="IMIDAZOLONEPROPIONASE"/>
    <property type="match status" value="1"/>
</dbReference>
<accession>A0A399JAN8</accession>
<protein>
    <submittedName>
        <fullName evidence="2">Amidohydrolase</fullName>
    </submittedName>
</protein>
<dbReference type="Gene3D" id="3.20.20.140">
    <property type="entry name" value="Metal-dependent hydrolases"/>
    <property type="match status" value="1"/>
</dbReference>
<comment type="caution">
    <text evidence="2">The sequence shown here is derived from an EMBL/GenBank/DDBJ whole genome shotgun (WGS) entry which is preliminary data.</text>
</comment>
<organism evidence="2 3">
    <name type="scientific">Galactobacter valiniphilus</name>
    <dbReference type="NCBI Taxonomy" id="2676122"/>
    <lineage>
        <taxon>Bacteria</taxon>
        <taxon>Bacillati</taxon>
        <taxon>Actinomycetota</taxon>
        <taxon>Actinomycetes</taxon>
        <taxon>Micrococcales</taxon>
        <taxon>Micrococcaceae</taxon>
        <taxon>Galactobacter</taxon>
    </lineage>
</organism>
<dbReference type="EMBL" id="QQXK01000031">
    <property type="protein sequence ID" value="RII41269.1"/>
    <property type="molecule type" value="Genomic_DNA"/>
</dbReference>
<gene>
    <name evidence="2" type="ORF">DWB68_13460</name>
</gene>
<dbReference type="InterPro" id="IPR011059">
    <property type="entry name" value="Metal-dep_hydrolase_composite"/>
</dbReference>
<evidence type="ECO:0000259" key="1">
    <source>
        <dbReference type="Pfam" id="PF07969"/>
    </source>
</evidence>
<dbReference type="InterPro" id="IPR013108">
    <property type="entry name" value="Amidohydro_3"/>
</dbReference>
<feature type="domain" description="Amidohydrolase 3" evidence="1">
    <location>
        <begin position="46"/>
        <end position="535"/>
    </location>
</feature>
<dbReference type="Gene3D" id="3.10.310.70">
    <property type="match status" value="1"/>
</dbReference>
<sequence>MLLDLIVRNARIRTGDPARPSASSVGVWMGRVVGLDEQLLGQRAAEEIDAKGAFLMAGFNDVHAHSVWFGQTLAEIDLAGLPTPESVYAALEAGRGEQAEAEWLVASNFDPLGLAGTLERDALDAAADGKPLLIKHASGHAYTLNGVGLRSVGVAEFPTERIDGGVIGVDADGRATGLLEENAMRVAQAVLMPEPIADLQAALARATARYAREGLTSVSDAGVGGGWIGHGPREFSAYQRAREAGQLKTRAQVMIAADVLHPVAGHASEPGVQTLDAGLRSGLGDEFLQLGPTKMFMDGSLLGKTAAMSENYCECSHSGYLQGDAEAMAAKAREAAAAGWALALHAIGDRGIDLALDIIEESLAAHGPAALPHRIEHGGYVRPEQVARLARLGVYLVPQPFFIPLFGDGMAAALGPERTAHSYPAASLLKAGLAVPGSSDRPVAPGAPLPIIQAFVQRLTRSGAEYAPAERLSVEQALDAYTLGSAAATGWAGTKGVLRAGALADFVVLAEDPREVAHEAIGAIDVLGTFVGGEATHTTLD</sequence>
<dbReference type="Proteomes" id="UP000265419">
    <property type="component" value="Unassembled WGS sequence"/>
</dbReference>
<proteinExistence type="predicted"/>
<dbReference type="InterPro" id="IPR033932">
    <property type="entry name" value="YtcJ-like"/>
</dbReference>
<evidence type="ECO:0000313" key="3">
    <source>
        <dbReference type="Proteomes" id="UP000265419"/>
    </source>
</evidence>
<dbReference type="CDD" id="cd01300">
    <property type="entry name" value="YtcJ_like"/>
    <property type="match status" value="1"/>
</dbReference>
<dbReference type="Pfam" id="PF07969">
    <property type="entry name" value="Amidohydro_3"/>
    <property type="match status" value="1"/>
</dbReference>